<accession>A0ABW6UU01</accession>
<comment type="caution">
    <text evidence="1">The sequence shown here is derived from an EMBL/GenBank/DDBJ whole genome shotgun (WGS) entry which is preliminary data.</text>
</comment>
<evidence type="ECO:0008006" key="3">
    <source>
        <dbReference type="Google" id="ProtNLM"/>
    </source>
</evidence>
<gene>
    <name evidence="1" type="ORF">ACFY1D_36775</name>
</gene>
<dbReference type="InterPro" id="IPR014729">
    <property type="entry name" value="Rossmann-like_a/b/a_fold"/>
</dbReference>
<evidence type="ECO:0000313" key="1">
    <source>
        <dbReference type="EMBL" id="MFF4526926.1"/>
    </source>
</evidence>
<name>A0ABW6UU01_9ACTN</name>
<keyword evidence="2" id="KW-1185">Reference proteome</keyword>
<dbReference type="RefSeq" id="WP_387892414.1">
    <property type="nucleotide sequence ID" value="NZ_JBIAWJ010000031.1"/>
</dbReference>
<protein>
    <recommendedName>
        <fullName evidence="3">Phage protein</fullName>
    </recommendedName>
</protein>
<reference evidence="1 2" key="1">
    <citation type="submission" date="2024-10" db="EMBL/GenBank/DDBJ databases">
        <title>The Natural Products Discovery Center: Release of the First 8490 Sequenced Strains for Exploring Actinobacteria Biosynthetic Diversity.</title>
        <authorList>
            <person name="Kalkreuter E."/>
            <person name="Kautsar S.A."/>
            <person name="Yang D."/>
            <person name="Bader C.D."/>
            <person name="Teijaro C.N."/>
            <person name="Fluegel L."/>
            <person name="Davis C.M."/>
            <person name="Simpson J.R."/>
            <person name="Lauterbach L."/>
            <person name="Steele A.D."/>
            <person name="Gui C."/>
            <person name="Meng S."/>
            <person name="Li G."/>
            <person name="Viehrig K."/>
            <person name="Ye F."/>
            <person name="Su P."/>
            <person name="Kiefer A.F."/>
            <person name="Nichols A."/>
            <person name="Cepeda A.J."/>
            <person name="Yan W."/>
            <person name="Fan B."/>
            <person name="Jiang Y."/>
            <person name="Adhikari A."/>
            <person name="Zheng C.-J."/>
            <person name="Schuster L."/>
            <person name="Cowan T.M."/>
            <person name="Smanski M.J."/>
            <person name="Chevrette M.G."/>
            <person name="De Carvalho L.P.S."/>
            <person name="Shen B."/>
        </authorList>
    </citation>
    <scope>NUCLEOTIDE SEQUENCE [LARGE SCALE GENOMIC DNA]</scope>
    <source>
        <strain evidence="1 2">NPDC001390</strain>
    </source>
</reference>
<proteinExistence type="predicted"/>
<sequence length="163" mass="18355">MVNGVRHLDEWCPAKDWKTHEVWEHHETTGFPWHWTYDSHPGAKDRRGTSRCSCSECVLASRRDNLLGAARRPRLAQLIAHVETVRGDTFRPDISMHQLIALSRKPGAPDPGVVITDETPEFEAMERSVMDALSLPPRKEPDLAARHRTVLPLLTTDSCNGCA</sequence>
<evidence type="ECO:0000313" key="2">
    <source>
        <dbReference type="Proteomes" id="UP001602058"/>
    </source>
</evidence>
<dbReference type="Proteomes" id="UP001602058">
    <property type="component" value="Unassembled WGS sequence"/>
</dbReference>
<dbReference type="EMBL" id="JBIAWJ010000031">
    <property type="protein sequence ID" value="MFF4526926.1"/>
    <property type="molecule type" value="Genomic_DNA"/>
</dbReference>
<organism evidence="1 2">
    <name type="scientific">Streptomyces bluensis</name>
    <dbReference type="NCBI Taxonomy" id="33897"/>
    <lineage>
        <taxon>Bacteria</taxon>
        <taxon>Bacillati</taxon>
        <taxon>Actinomycetota</taxon>
        <taxon>Actinomycetes</taxon>
        <taxon>Kitasatosporales</taxon>
        <taxon>Streptomycetaceae</taxon>
        <taxon>Streptomyces</taxon>
    </lineage>
</organism>
<dbReference type="Gene3D" id="3.40.50.620">
    <property type="entry name" value="HUPs"/>
    <property type="match status" value="1"/>
</dbReference>